<dbReference type="InterPro" id="IPR043565">
    <property type="entry name" value="PAX_fam"/>
</dbReference>
<evidence type="ECO:0000256" key="7">
    <source>
        <dbReference type="ARBA" id="ARBA00023242"/>
    </source>
</evidence>
<dbReference type="FunFam" id="1.10.10.10:FF:000013">
    <property type="entry name" value="Paired box 8 isoform 1"/>
    <property type="match status" value="1"/>
</dbReference>
<keyword evidence="7" id="KW-0539">Nucleus</keyword>
<accession>A0A8T0A1E0</accession>
<evidence type="ECO:0000256" key="3">
    <source>
        <dbReference type="ARBA" id="ARBA00022724"/>
    </source>
</evidence>
<dbReference type="PROSITE" id="PS00034">
    <property type="entry name" value="PAIRED_1"/>
    <property type="match status" value="1"/>
</dbReference>
<dbReference type="InterPro" id="IPR043182">
    <property type="entry name" value="PAIRED_DNA-bd_dom"/>
</dbReference>
<comment type="caution">
    <text evidence="9">The sequence shown here is derived from an EMBL/GenBank/DDBJ whole genome shotgun (WGS) entry which is preliminary data.</text>
</comment>
<dbReference type="PRINTS" id="PR00027">
    <property type="entry name" value="PAIREDBOX"/>
</dbReference>
<keyword evidence="3" id="KW-0563">Paired box</keyword>
<dbReference type="GO" id="GO:0000981">
    <property type="term" value="F:DNA-binding transcription factor activity, RNA polymerase II-specific"/>
    <property type="evidence" value="ECO:0007669"/>
    <property type="project" value="TreeGrafter"/>
</dbReference>
<evidence type="ECO:0000256" key="6">
    <source>
        <dbReference type="ARBA" id="ARBA00023163"/>
    </source>
</evidence>
<dbReference type="AlphaFoldDB" id="A0A8T0A1E0"/>
<keyword evidence="10" id="KW-1185">Reference proteome</keyword>
<evidence type="ECO:0000256" key="5">
    <source>
        <dbReference type="ARBA" id="ARBA00023125"/>
    </source>
</evidence>
<dbReference type="EMBL" id="JABEBT010000003">
    <property type="protein sequence ID" value="KAF7639881.1"/>
    <property type="molecule type" value="Genomic_DNA"/>
</dbReference>
<evidence type="ECO:0000256" key="1">
    <source>
        <dbReference type="ARBA" id="ARBA00004123"/>
    </source>
</evidence>
<dbReference type="PROSITE" id="PS51057">
    <property type="entry name" value="PAIRED_2"/>
    <property type="match status" value="1"/>
</dbReference>
<sequence>MFISTTTTTKIFPTFQRPKNIEYKNVVGNNVLQNTQQQQQQFVGMSNFEHFYQQQQQFNTLDPSTISNGYFFYPIQTQNSFSNSGTTMVNTNQTINRSIEEPLINQNHNNRLSVAASIATSYASHTGINQLGGVFVNGRPLPTYVRNQIVELNRRGVRPCDISRQLKVSHGCVSKILGRFYETGSIKPGVIGGSKPKVATPQVVHAIARYKLHNPTMFAWEIREKLIEEGISDAESAPSVSSINRIVRNKSQCLKHCFNKQTTNQKNIKREVNNPQKIKETKTDKEFGSDEEQQQKHVINSTLNNNSGQWQQQNFMQTFLNKNTNSINFVHNNERNMGQYQQRQQQLEHNQCLGMKTMANKGILS</sequence>
<dbReference type="Gene3D" id="1.10.10.10">
    <property type="entry name" value="Winged helix-like DNA-binding domain superfamily/Winged helix DNA-binding domain"/>
    <property type="match status" value="2"/>
</dbReference>
<dbReference type="Proteomes" id="UP000605970">
    <property type="component" value="Unassembled WGS sequence"/>
</dbReference>
<dbReference type="FunFam" id="1.10.10.10:FF:000003">
    <property type="entry name" value="Paired box protein Pax-6"/>
    <property type="match status" value="1"/>
</dbReference>
<gene>
    <name evidence="9" type="ORF">Mgra_00000802</name>
</gene>
<evidence type="ECO:0000313" key="9">
    <source>
        <dbReference type="EMBL" id="KAF7639881.1"/>
    </source>
</evidence>
<evidence type="ECO:0000256" key="4">
    <source>
        <dbReference type="ARBA" id="ARBA00023015"/>
    </source>
</evidence>
<evidence type="ECO:0000313" key="10">
    <source>
        <dbReference type="Proteomes" id="UP000605970"/>
    </source>
</evidence>
<keyword evidence="2" id="KW-0217">Developmental protein</keyword>
<reference evidence="9" key="1">
    <citation type="journal article" date="2020" name="Ecol. Evol.">
        <title>Genome structure and content of the rice root-knot nematode (Meloidogyne graminicola).</title>
        <authorList>
            <person name="Phan N.T."/>
            <person name="Danchin E.G.J."/>
            <person name="Klopp C."/>
            <person name="Perfus-Barbeoch L."/>
            <person name="Kozlowski D.K."/>
            <person name="Koutsovoulos G.D."/>
            <person name="Lopez-Roques C."/>
            <person name="Bouchez O."/>
            <person name="Zahm M."/>
            <person name="Besnard G."/>
            <person name="Bellafiore S."/>
        </authorList>
    </citation>
    <scope>NUCLEOTIDE SEQUENCE</scope>
    <source>
        <strain evidence="9">VN-18</strain>
    </source>
</reference>
<keyword evidence="5" id="KW-0238">DNA-binding</keyword>
<name>A0A8T0A1E0_9BILA</name>
<dbReference type="GO" id="GO:0000978">
    <property type="term" value="F:RNA polymerase II cis-regulatory region sequence-specific DNA binding"/>
    <property type="evidence" value="ECO:0007669"/>
    <property type="project" value="TreeGrafter"/>
</dbReference>
<dbReference type="PANTHER" id="PTHR45636">
    <property type="entry name" value="PAIRED BOX PROTEIN PAX-6-RELATED-RELATED"/>
    <property type="match status" value="1"/>
</dbReference>
<evidence type="ECO:0000256" key="2">
    <source>
        <dbReference type="ARBA" id="ARBA00022473"/>
    </source>
</evidence>
<feature type="domain" description="Paired" evidence="8">
    <location>
        <begin position="124"/>
        <end position="250"/>
    </location>
</feature>
<dbReference type="InterPro" id="IPR036388">
    <property type="entry name" value="WH-like_DNA-bd_sf"/>
</dbReference>
<proteinExistence type="predicted"/>
<protein>
    <submittedName>
        <fullName evidence="9">Paired domain-containing protein</fullName>
    </submittedName>
</protein>
<keyword evidence="4" id="KW-0805">Transcription regulation</keyword>
<evidence type="ECO:0000259" key="8">
    <source>
        <dbReference type="PROSITE" id="PS51057"/>
    </source>
</evidence>
<keyword evidence="6" id="KW-0804">Transcription</keyword>
<dbReference type="Pfam" id="PF00292">
    <property type="entry name" value="PAX"/>
    <property type="match status" value="1"/>
</dbReference>
<comment type="subcellular location">
    <subcellularLocation>
        <location evidence="1">Nucleus</location>
    </subcellularLocation>
</comment>
<dbReference type="InterPro" id="IPR009057">
    <property type="entry name" value="Homeodomain-like_sf"/>
</dbReference>
<dbReference type="SMART" id="SM00351">
    <property type="entry name" value="PAX"/>
    <property type="match status" value="1"/>
</dbReference>
<dbReference type="GO" id="GO:0005634">
    <property type="term" value="C:nucleus"/>
    <property type="evidence" value="ECO:0007669"/>
    <property type="project" value="UniProtKB-SubCell"/>
</dbReference>
<dbReference type="OrthoDB" id="3225452at2759"/>
<dbReference type="PANTHER" id="PTHR45636:SF31">
    <property type="entry name" value="PAIRED BOX PROTEIN 2 HOMOLOG-RELATED"/>
    <property type="match status" value="1"/>
</dbReference>
<dbReference type="SUPFAM" id="SSF46689">
    <property type="entry name" value="Homeodomain-like"/>
    <property type="match status" value="1"/>
</dbReference>
<organism evidence="9 10">
    <name type="scientific">Meloidogyne graminicola</name>
    <dbReference type="NCBI Taxonomy" id="189291"/>
    <lineage>
        <taxon>Eukaryota</taxon>
        <taxon>Metazoa</taxon>
        <taxon>Ecdysozoa</taxon>
        <taxon>Nematoda</taxon>
        <taxon>Chromadorea</taxon>
        <taxon>Rhabditida</taxon>
        <taxon>Tylenchina</taxon>
        <taxon>Tylenchomorpha</taxon>
        <taxon>Tylenchoidea</taxon>
        <taxon>Meloidogynidae</taxon>
        <taxon>Meloidogyninae</taxon>
        <taxon>Meloidogyne</taxon>
    </lineage>
</organism>
<dbReference type="InterPro" id="IPR001523">
    <property type="entry name" value="Paired_dom"/>
</dbReference>